<dbReference type="RefSeq" id="WP_176525120.1">
    <property type="nucleotide sequence ID" value="NZ_OCNJ01000004.1"/>
</dbReference>
<keyword evidence="3" id="KW-1185">Reference proteome</keyword>
<reference evidence="2 3" key="1">
    <citation type="submission" date="2017-09" db="EMBL/GenBank/DDBJ databases">
        <authorList>
            <person name="Ehlers B."/>
            <person name="Leendertz F.H."/>
        </authorList>
    </citation>
    <scope>NUCLEOTIDE SEQUENCE [LARGE SCALE GENOMIC DNA]</scope>
    <source>
        <strain evidence="2 3">USBA 140</strain>
    </source>
</reference>
<evidence type="ECO:0000313" key="3">
    <source>
        <dbReference type="Proteomes" id="UP000219621"/>
    </source>
</evidence>
<dbReference type="Proteomes" id="UP000219621">
    <property type="component" value="Unassembled WGS sequence"/>
</dbReference>
<keyword evidence="1" id="KW-1133">Transmembrane helix</keyword>
<name>A0A286GH68_9PROT</name>
<feature type="transmembrane region" description="Helical" evidence="1">
    <location>
        <begin position="30"/>
        <end position="49"/>
    </location>
</feature>
<organism evidence="2 3">
    <name type="scientific">Caenispirillum bisanense</name>
    <dbReference type="NCBI Taxonomy" id="414052"/>
    <lineage>
        <taxon>Bacteria</taxon>
        <taxon>Pseudomonadati</taxon>
        <taxon>Pseudomonadota</taxon>
        <taxon>Alphaproteobacteria</taxon>
        <taxon>Rhodospirillales</taxon>
        <taxon>Novispirillaceae</taxon>
        <taxon>Caenispirillum</taxon>
    </lineage>
</organism>
<protein>
    <submittedName>
        <fullName evidence="2">Uncharacterized protein</fullName>
    </submittedName>
</protein>
<evidence type="ECO:0000313" key="2">
    <source>
        <dbReference type="EMBL" id="SOD94850.1"/>
    </source>
</evidence>
<evidence type="ECO:0000256" key="1">
    <source>
        <dbReference type="SAM" id="Phobius"/>
    </source>
</evidence>
<dbReference type="AlphaFoldDB" id="A0A286GH68"/>
<accession>A0A286GH68</accession>
<keyword evidence="1" id="KW-0472">Membrane</keyword>
<feature type="transmembrane region" description="Helical" evidence="1">
    <location>
        <begin position="6"/>
        <end position="23"/>
    </location>
</feature>
<gene>
    <name evidence="2" type="ORF">SAMN05421508_104142</name>
</gene>
<proteinExistence type="predicted"/>
<dbReference type="EMBL" id="OCNJ01000004">
    <property type="protein sequence ID" value="SOD94850.1"/>
    <property type="molecule type" value="Genomic_DNA"/>
</dbReference>
<keyword evidence="1" id="KW-0812">Transmembrane</keyword>
<sequence length="50" mass="5147">MTEKQLAMIIVAPMIVGMIALMWRQGAVGTATAAVVGALTLLTATFVALT</sequence>